<dbReference type="GO" id="GO:0016607">
    <property type="term" value="C:nuclear speck"/>
    <property type="evidence" value="ECO:0007669"/>
    <property type="project" value="TreeGrafter"/>
</dbReference>
<dbReference type="AlphaFoldDB" id="A0A914V3P1"/>
<evidence type="ECO:0000256" key="1">
    <source>
        <dbReference type="ARBA" id="ARBA00022679"/>
    </source>
</evidence>
<reference evidence="4" key="1">
    <citation type="submission" date="2022-11" db="UniProtKB">
        <authorList>
            <consortium name="WormBaseParasite"/>
        </authorList>
    </citation>
    <scope>IDENTIFICATION</scope>
</reference>
<dbReference type="EC" id="2.3.2.26" evidence="2"/>
<dbReference type="PANTHER" id="PTHR45670:SF1">
    <property type="entry name" value="E3 UBIQUITIN-PROTEIN LIGASE HECTD1"/>
    <property type="match status" value="1"/>
</dbReference>
<dbReference type="GO" id="GO:0043161">
    <property type="term" value="P:proteasome-mediated ubiquitin-dependent protein catabolic process"/>
    <property type="evidence" value="ECO:0007669"/>
    <property type="project" value="TreeGrafter"/>
</dbReference>
<keyword evidence="1 2" id="KW-0808">Transferase</keyword>
<dbReference type="InterPro" id="IPR045322">
    <property type="entry name" value="HECTD1/TRIP12-like"/>
</dbReference>
<comment type="pathway">
    <text evidence="2">Protein modification; protein ubiquitination.</text>
</comment>
<dbReference type="WBParaSite" id="PSAMB.scaffold15106size1681.g36370.t1">
    <property type="protein sequence ID" value="PSAMB.scaffold15106size1681.g36370.t1"/>
    <property type="gene ID" value="PSAMB.scaffold15106size1681.g36370"/>
</dbReference>
<dbReference type="GO" id="GO:0061630">
    <property type="term" value="F:ubiquitin protein ligase activity"/>
    <property type="evidence" value="ECO:0007669"/>
    <property type="project" value="UniProtKB-UniRule"/>
</dbReference>
<evidence type="ECO:0000256" key="2">
    <source>
        <dbReference type="RuleBase" id="RU369009"/>
    </source>
</evidence>
<protein>
    <recommendedName>
        <fullName evidence="2">E3 ubiquitin-protein ligase</fullName>
        <ecNumber evidence="2">2.3.2.26</ecNumber>
    </recommendedName>
</protein>
<dbReference type="PANTHER" id="PTHR45670">
    <property type="entry name" value="E3 UBIQUITIN-PROTEIN LIGASE TRIP12"/>
    <property type="match status" value="1"/>
</dbReference>
<organism evidence="3 4">
    <name type="scientific">Plectus sambesii</name>
    <dbReference type="NCBI Taxonomy" id="2011161"/>
    <lineage>
        <taxon>Eukaryota</taxon>
        <taxon>Metazoa</taxon>
        <taxon>Ecdysozoa</taxon>
        <taxon>Nematoda</taxon>
        <taxon>Chromadorea</taxon>
        <taxon>Plectida</taxon>
        <taxon>Plectina</taxon>
        <taxon>Plectoidea</taxon>
        <taxon>Plectidae</taxon>
        <taxon>Plectus</taxon>
    </lineage>
</organism>
<evidence type="ECO:0000313" key="4">
    <source>
        <dbReference type="WBParaSite" id="PSAMB.scaffold15106size1681.g36370.t1"/>
    </source>
</evidence>
<name>A0A914V3P1_9BILA</name>
<evidence type="ECO:0000313" key="3">
    <source>
        <dbReference type="Proteomes" id="UP000887566"/>
    </source>
</evidence>
<comment type="similarity">
    <text evidence="2">Belongs to the UPL family. K-HECT subfamily.</text>
</comment>
<dbReference type="GO" id="GO:0070534">
    <property type="term" value="P:protein K63-linked ubiquitination"/>
    <property type="evidence" value="ECO:0007669"/>
    <property type="project" value="TreeGrafter"/>
</dbReference>
<keyword evidence="3" id="KW-1185">Reference proteome</keyword>
<dbReference type="Proteomes" id="UP000887566">
    <property type="component" value="Unplaced"/>
</dbReference>
<keyword evidence="2" id="KW-0833">Ubl conjugation pathway</keyword>
<proteinExistence type="inferred from homology"/>
<comment type="catalytic activity">
    <reaction evidence="2">
        <text>S-ubiquitinyl-[E2 ubiquitin-conjugating enzyme]-L-cysteine + [acceptor protein]-L-lysine = [E2 ubiquitin-conjugating enzyme]-L-cysteine + N(6)-ubiquitinyl-[acceptor protein]-L-lysine.</text>
        <dbReference type="EC" id="2.3.2.26"/>
    </reaction>
</comment>
<comment type="function">
    <text evidence="2">E3 ubiquitin-protein ligase which accepts ubiquitin from an E2 ubiquitin-conjugating enzyme in the form of a thioester and then directly transfers the ubiquitin to targeted substrates.</text>
</comment>
<accession>A0A914V3P1</accession>
<sequence>MTDRTSKDLAEQCVKVLELMCQRETSVVYDAGGLQCVLTLVRAHGNEVHKDTLHSSMNVVTRLCGKMEPNDPALPECSVNLGALLAHDDQK</sequence>